<name>A0A5C3QSV7_9AGAR</name>
<evidence type="ECO:0000313" key="3">
    <source>
        <dbReference type="EMBL" id="TFL01454.1"/>
    </source>
</evidence>
<accession>A0A5C3QSV7</accession>
<dbReference type="PANTHER" id="PTHR12289:SF41">
    <property type="entry name" value="FAILED AXON CONNECTIONS-RELATED"/>
    <property type="match status" value="1"/>
</dbReference>
<organism evidence="3 4">
    <name type="scientific">Pterulicium gracile</name>
    <dbReference type="NCBI Taxonomy" id="1884261"/>
    <lineage>
        <taxon>Eukaryota</taxon>
        <taxon>Fungi</taxon>
        <taxon>Dikarya</taxon>
        <taxon>Basidiomycota</taxon>
        <taxon>Agaricomycotina</taxon>
        <taxon>Agaricomycetes</taxon>
        <taxon>Agaricomycetidae</taxon>
        <taxon>Agaricales</taxon>
        <taxon>Pleurotineae</taxon>
        <taxon>Pterulaceae</taxon>
        <taxon>Pterulicium</taxon>
    </lineage>
</organism>
<feature type="region of interest" description="Disordered" evidence="1">
    <location>
        <begin position="1"/>
        <end position="21"/>
    </location>
</feature>
<dbReference type="GO" id="GO:0005737">
    <property type="term" value="C:cytoplasm"/>
    <property type="evidence" value="ECO:0007669"/>
    <property type="project" value="TreeGrafter"/>
</dbReference>
<keyword evidence="4" id="KW-1185">Reference proteome</keyword>
<feature type="domain" description="Thioredoxin-like fold" evidence="2">
    <location>
        <begin position="24"/>
        <end position="125"/>
    </location>
</feature>
<dbReference type="InterPro" id="IPR040079">
    <property type="entry name" value="Glutathione_S-Trfase"/>
</dbReference>
<dbReference type="InterPro" id="IPR050931">
    <property type="entry name" value="Mito_Protein_Transport_Metaxin"/>
</dbReference>
<evidence type="ECO:0000259" key="2">
    <source>
        <dbReference type="Pfam" id="PF17172"/>
    </source>
</evidence>
<dbReference type="EMBL" id="ML178825">
    <property type="protein sequence ID" value="TFL01454.1"/>
    <property type="molecule type" value="Genomic_DNA"/>
</dbReference>
<proteinExistence type="predicted"/>
<dbReference type="Pfam" id="PF17172">
    <property type="entry name" value="GST_N_4"/>
    <property type="match status" value="1"/>
</dbReference>
<dbReference type="InterPro" id="IPR036282">
    <property type="entry name" value="Glutathione-S-Trfase_C_sf"/>
</dbReference>
<sequence>MSSQPKLTLHAFPNPKATPHSSGYCQKMETYLRASASLCNSYGVVGSMKKSPKGKLPYVTITNEADPQHPTLVSDSHFTIKHLVATKLTEDLDASLTPAQRADSRAYIGWTEGVMYPALTATRWMPAWPHNWAERYKMIPIPWFIKPVLVFFVRRRVIQQHNGIGIGRHSKEEVETLLEEWVEGVSARLGDGEGWFHGGAEPTNVDVVLGAFLMQVAHKDHAEYVEMVGQHVNLIRYTERCVNLWFPEYENLKQKLGRMKTSAQLA</sequence>
<dbReference type="SFLD" id="SFLDS00019">
    <property type="entry name" value="Glutathione_Transferase_(cytos"/>
    <property type="match status" value="1"/>
</dbReference>
<evidence type="ECO:0000313" key="4">
    <source>
        <dbReference type="Proteomes" id="UP000305067"/>
    </source>
</evidence>
<dbReference type="AlphaFoldDB" id="A0A5C3QSV7"/>
<dbReference type="PANTHER" id="PTHR12289">
    <property type="entry name" value="METAXIN RELATED"/>
    <property type="match status" value="1"/>
</dbReference>
<protein>
    <recommendedName>
        <fullName evidence="2">Thioredoxin-like fold domain-containing protein</fullName>
    </recommendedName>
</protein>
<dbReference type="InterPro" id="IPR012336">
    <property type="entry name" value="Thioredoxin-like_fold"/>
</dbReference>
<dbReference type="Proteomes" id="UP000305067">
    <property type="component" value="Unassembled WGS sequence"/>
</dbReference>
<gene>
    <name evidence="3" type="ORF">BDV98DRAFT_549029</name>
</gene>
<evidence type="ECO:0000256" key="1">
    <source>
        <dbReference type="SAM" id="MobiDB-lite"/>
    </source>
</evidence>
<dbReference type="OrthoDB" id="5809458at2759"/>
<dbReference type="SFLD" id="SFLDG01180">
    <property type="entry name" value="SUF1"/>
    <property type="match status" value="1"/>
</dbReference>
<reference evidence="3 4" key="1">
    <citation type="journal article" date="2019" name="Nat. Ecol. Evol.">
        <title>Megaphylogeny resolves global patterns of mushroom evolution.</title>
        <authorList>
            <person name="Varga T."/>
            <person name="Krizsan K."/>
            <person name="Foldi C."/>
            <person name="Dima B."/>
            <person name="Sanchez-Garcia M."/>
            <person name="Sanchez-Ramirez S."/>
            <person name="Szollosi G.J."/>
            <person name="Szarkandi J.G."/>
            <person name="Papp V."/>
            <person name="Albert L."/>
            <person name="Andreopoulos W."/>
            <person name="Angelini C."/>
            <person name="Antonin V."/>
            <person name="Barry K.W."/>
            <person name="Bougher N.L."/>
            <person name="Buchanan P."/>
            <person name="Buyck B."/>
            <person name="Bense V."/>
            <person name="Catcheside P."/>
            <person name="Chovatia M."/>
            <person name="Cooper J."/>
            <person name="Damon W."/>
            <person name="Desjardin D."/>
            <person name="Finy P."/>
            <person name="Geml J."/>
            <person name="Haridas S."/>
            <person name="Hughes K."/>
            <person name="Justo A."/>
            <person name="Karasinski D."/>
            <person name="Kautmanova I."/>
            <person name="Kiss B."/>
            <person name="Kocsube S."/>
            <person name="Kotiranta H."/>
            <person name="LaButti K.M."/>
            <person name="Lechner B.E."/>
            <person name="Liimatainen K."/>
            <person name="Lipzen A."/>
            <person name="Lukacs Z."/>
            <person name="Mihaltcheva S."/>
            <person name="Morgado L.N."/>
            <person name="Niskanen T."/>
            <person name="Noordeloos M.E."/>
            <person name="Ohm R.A."/>
            <person name="Ortiz-Santana B."/>
            <person name="Ovrebo C."/>
            <person name="Racz N."/>
            <person name="Riley R."/>
            <person name="Savchenko A."/>
            <person name="Shiryaev A."/>
            <person name="Soop K."/>
            <person name="Spirin V."/>
            <person name="Szebenyi C."/>
            <person name="Tomsovsky M."/>
            <person name="Tulloss R.E."/>
            <person name="Uehling J."/>
            <person name="Grigoriev I.V."/>
            <person name="Vagvolgyi C."/>
            <person name="Papp T."/>
            <person name="Martin F.M."/>
            <person name="Miettinen O."/>
            <person name="Hibbett D.S."/>
            <person name="Nagy L.G."/>
        </authorList>
    </citation>
    <scope>NUCLEOTIDE SEQUENCE [LARGE SCALE GENOMIC DNA]</scope>
    <source>
        <strain evidence="3 4">CBS 309.79</strain>
    </source>
</reference>
<dbReference type="SUPFAM" id="SSF47616">
    <property type="entry name" value="GST C-terminal domain-like"/>
    <property type="match status" value="1"/>
</dbReference>